<dbReference type="EMBL" id="JXJW01000017">
    <property type="protein sequence ID" value="PCS05407.1"/>
    <property type="molecule type" value="Genomic_DNA"/>
</dbReference>
<keyword evidence="5" id="KW-0572">Peptidoglycan-anchor</keyword>
<proteinExistence type="inferred from homology"/>
<dbReference type="InterPro" id="IPR013783">
    <property type="entry name" value="Ig-like_fold"/>
</dbReference>
<comment type="similarity">
    <text evidence="1">Belongs to the serine-aspartate repeat-containing protein (SDr) family.</text>
</comment>
<keyword evidence="4" id="KW-0732">Signal</keyword>
<evidence type="ECO:0000256" key="4">
    <source>
        <dbReference type="ARBA" id="ARBA00022729"/>
    </source>
</evidence>
<evidence type="ECO:0000259" key="10">
    <source>
        <dbReference type="Pfam" id="PF17802"/>
    </source>
</evidence>
<dbReference type="InterPro" id="IPR019931">
    <property type="entry name" value="LPXTG_anchor"/>
</dbReference>
<feature type="transmembrane region" description="Helical" evidence="7">
    <location>
        <begin position="1219"/>
        <end position="1236"/>
    </location>
</feature>
<gene>
    <name evidence="11" type="ORF">RU86_GL000786</name>
</gene>
<dbReference type="SUPFAM" id="SSF49401">
    <property type="entry name" value="Bacterial adhesins"/>
    <property type="match status" value="1"/>
</dbReference>
<evidence type="ECO:0000259" key="8">
    <source>
        <dbReference type="Pfam" id="PF00746"/>
    </source>
</evidence>
<reference evidence="11 12" key="1">
    <citation type="submission" date="2014-12" db="EMBL/GenBank/DDBJ databases">
        <title>Draft genome sequences of 10 type strains of Lactococcus.</title>
        <authorList>
            <person name="Sun Z."/>
            <person name="Zhong Z."/>
            <person name="Liu W."/>
            <person name="Zhang W."/>
            <person name="Zhang H."/>
        </authorList>
    </citation>
    <scope>NUCLEOTIDE SEQUENCE [LARGE SCALE GENOMIC DNA]</scope>
    <source>
        <strain evidence="11 12">DSM 6634</strain>
    </source>
</reference>
<feature type="region of interest" description="Disordered" evidence="6">
    <location>
        <begin position="46"/>
        <end position="99"/>
    </location>
</feature>
<dbReference type="AlphaFoldDB" id="A0A2A5RVX9"/>
<organism evidence="11 12">
    <name type="scientific">Pseudolactococcus piscium</name>
    <dbReference type="NCBI Taxonomy" id="1364"/>
    <lineage>
        <taxon>Bacteria</taxon>
        <taxon>Bacillati</taxon>
        <taxon>Bacillota</taxon>
        <taxon>Bacilli</taxon>
        <taxon>Lactobacillales</taxon>
        <taxon>Streptococcaceae</taxon>
        <taxon>Pseudolactococcus</taxon>
    </lineage>
</organism>
<dbReference type="Pfam" id="PF00746">
    <property type="entry name" value="Gram_pos_anchor"/>
    <property type="match status" value="1"/>
</dbReference>
<keyword evidence="7" id="KW-0812">Transmembrane</keyword>
<dbReference type="InterPro" id="IPR008966">
    <property type="entry name" value="Adhesion_dom_sf"/>
</dbReference>
<feature type="domain" description="Ig-like" evidence="9">
    <location>
        <begin position="1039"/>
        <end position="1104"/>
    </location>
</feature>
<evidence type="ECO:0000256" key="2">
    <source>
        <dbReference type="ARBA" id="ARBA00022512"/>
    </source>
</evidence>
<dbReference type="NCBIfam" id="TIGR01167">
    <property type="entry name" value="LPXTG_anchor"/>
    <property type="match status" value="1"/>
</dbReference>
<dbReference type="Pfam" id="PF17802">
    <property type="entry name" value="SpaA"/>
    <property type="match status" value="1"/>
</dbReference>
<dbReference type="SUPFAM" id="SSF117074">
    <property type="entry name" value="Hypothetical protein PA1324"/>
    <property type="match status" value="1"/>
</dbReference>
<dbReference type="Gene3D" id="2.60.40.10">
    <property type="entry name" value="Immunoglobulins"/>
    <property type="match status" value="3"/>
</dbReference>
<evidence type="ECO:0000313" key="12">
    <source>
        <dbReference type="Proteomes" id="UP000218282"/>
    </source>
</evidence>
<dbReference type="InterPro" id="IPR022038">
    <property type="entry name" value="Ig-like_bact"/>
</dbReference>
<dbReference type="Proteomes" id="UP000218282">
    <property type="component" value="Unassembled WGS sequence"/>
</dbReference>
<keyword evidence="2" id="KW-0134">Cell wall</keyword>
<feature type="domain" description="Ig-like" evidence="9">
    <location>
        <begin position="1114"/>
        <end position="1177"/>
    </location>
</feature>
<feature type="compositionally biased region" description="Polar residues" evidence="6">
    <location>
        <begin position="70"/>
        <end position="79"/>
    </location>
</feature>
<feature type="domain" description="SpaA-like prealbumin fold" evidence="10">
    <location>
        <begin position="954"/>
        <end position="1009"/>
    </location>
</feature>
<evidence type="ECO:0000256" key="3">
    <source>
        <dbReference type="ARBA" id="ARBA00022525"/>
    </source>
</evidence>
<dbReference type="PANTHER" id="PTHR36108:SF13">
    <property type="entry name" value="COLOSSIN-B-RELATED"/>
    <property type="match status" value="1"/>
</dbReference>
<feature type="region of interest" description="Disordered" evidence="6">
    <location>
        <begin position="1188"/>
        <end position="1209"/>
    </location>
</feature>
<sequence length="1240" mass="135780">MKKVSQRLYGLILIGVLSLSQVIGPLLAVAETRDSHQGEMTTAVKNDVHAESGVKQSSDLPDEIPAEKSPVNQSKASITDETDKETATEPVKTDSGITQETNITDQLLKKATLTSMDDVAYSMTTETRLLNNTPVKLKLDFEVANKAYPAGSTFVMTLPDNLGFSDSSGMIAGIDASWQVLGSTKQLTVTFSQAVTDVSFSIELKSFLYTEKEPQVKIMIGDLAQTTYSFDLYETVDTLKYVENKSIIGLDGVVYYNLDRNLSGETTLSLTLASSPDAVYKKQDMRALAVSCFDVDIKGNVNPDSQTELTEGTDYTILSNTVQDTSVQIARLNRQKAYAVSYKFTISLSAISDYAYYYSKGYPTTGLGSISLKNVAGKRSGISLSAKTSRDEKEIYSRTNDAILGGSLFGSKGKYALYIHSMPTEMKAGEKVVITSQNGQPITLDKLLANDALYQSVQVSDYFDVQTKDNETIITAKIDSNLRLGSTFLTVPFNKKDIIINVSSPLIPGKAFKIVGDDYVEPISIINPSNAETAWGNYYQNGAYSSDTVLNIEASNALPMNHLEIFVKHPDYLSLREVRDVNYYYKLNVDYTISKVAGGTLVKFTSPIVRSVQFAIGFNYVPDGLPTTKVIPVDKIPITIKADGMDSIESYVSTGRKLYSEKTLQGSKNQFLVNARQDTIENLSVRTIIPKNTDVVFDIYDVSNDQVDAIYPQYWDRGGYTSNLMKKTDVGYPEISFDTATNQYLFNFGTTNKRYMIAYSYANGWQANQTTSISGYAKEPQNNNEESVSTIQVTNTVTDIVTIAQSAVVGTKNLTTVKGSTQNINQTTKKVVNPIFEMKSLGNTGGEIDINSIEISRVPRNSYKVQKTSEGVNIIFSDYTLTENIDISYSVISQNAGQISAMMTVSSSSIESLSEKERTATSSVTNLQFSAGDSEGIIYKAQALFEVYNREQPTTKIPGVTLVLVNQLTDLMQTIETDKNGNYTLNDIQTGKYTLFVTQAPAGYIIPDAYLSGTEIQLTRNDNQFSIGLIQENDLSSVGVKNSSLYVGESWQAEDNFVSATDRTGVPLALSDLSVTGTVDSSRPGRYEVDYQNGNVHAVAIVTVVSDKTTIMTKDTTIYAGDTWQAEDNFVSATDKTGSPLILSDLTVTGTVDSNQVGSYDVTYQNGNVSAVATIKVISKVLETDKQADQGDKGKSSMSTATESKVKKLPQTGDKDSRLIVMIGLLAMTYITWFISKKRE</sequence>
<evidence type="ECO:0000256" key="6">
    <source>
        <dbReference type="SAM" id="MobiDB-lite"/>
    </source>
</evidence>
<evidence type="ECO:0000256" key="7">
    <source>
        <dbReference type="SAM" id="Phobius"/>
    </source>
</evidence>
<dbReference type="RefSeq" id="WP_096814964.1">
    <property type="nucleotide sequence ID" value="NZ_JXJW01000017.1"/>
</dbReference>
<comment type="caution">
    <text evidence="11">The sequence shown here is derived from an EMBL/GenBank/DDBJ whole genome shotgun (WGS) entry which is preliminary data.</text>
</comment>
<dbReference type="InterPro" id="IPR041033">
    <property type="entry name" value="SpaA_PFL_dom_1"/>
</dbReference>
<evidence type="ECO:0000259" key="9">
    <source>
        <dbReference type="Pfam" id="PF07523"/>
    </source>
</evidence>
<name>A0A2A5RVX9_9LACT</name>
<evidence type="ECO:0000256" key="1">
    <source>
        <dbReference type="ARBA" id="ARBA00007257"/>
    </source>
</evidence>
<keyword evidence="3" id="KW-0964">Secreted</keyword>
<keyword evidence="7" id="KW-0472">Membrane</keyword>
<dbReference type="PANTHER" id="PTHR36108">
    <property type="entry name" value="COLOSSIN-B-RELATED"/>
    <property type="match status" value="1"/>
</dbReference>
<feature type="domain" description="Gram-positive cocci surface proteins LPxTG" evidence="8">
    <location>
        <begin position="1203"/>
        <end position="1239"/>
    </location>
</feature>
<keyword evidence="12" id="KW-1185">Reference proteome</keyword>
<evidence type="ECO:0000256" key="5">
    <source>
        <dbReference type="ARBA" id="ARBA00023088"/>
    </source>
</evidence>
<evidence type="ECO:0000313" key="11">
    <source>
        <dbReference type="EMBL" id="PCS05407.1"/>
    </source>
</evidence>
<keyword evidence="7" id="KW-1133">Transmembrane helix</keyword>
<dbReference type="Pfam" id="PF07523">
    <property type="entry name" value="Big_3"/>
    <property type="match status" value="2"/>
</dbReference>
<accession>A0A2A5RVX9</accession>
<protein>
    <submittedName>
        <fullName evidence="11">Cell wall anchor</fullName>
    </submittedName>
</protein>